<dbReference type="InterPro" id="IPR010035">
    <property type="entry name" value="Thi_S"/>
</dbReference>
<dbReference type="Gene3D" id="3.10.20.30">
    <property type="match status" value="1"/>
</dbReference>
<name>A0A7H0GL91_9BURK</name>
<dbReference type="Proteomes" id="UP000516028">
    <property type="component" value="Chromosome"/>
</dbReference>
<organism evidence="1 2">
    <name type="scientific">Diaphorobacter aerolatus</name>
    <dbReference type="NCBI Taxonomy" id="1288495"/>
    <lineage>
        <taxon>Bacteria</taxon>
        <taxon>Pseudomonadati</taxon>
        <taxon>Pseudomonadota</taxon>
        <taxon>Betaproteobacteria</taxon>
        <taxon>Burkholderiales</taxon>
        <taxon>Comamonadaceae</taxon>
        <taxon>Diaphorobacter</taxon>
    </lineage>
</organism>
<dbReference type="InterPro" id="IPR016155">
    <property type="entry name" value="Mopterin_synth/thiamin_S_b"/>
</dbReference>
<gene>
    <name evidence="1" type="primary">thiS</name>
    <name evidence="1" type="ORF">H9K75_02565</name>
</gene>
<dbReference type="RefSeq" id="WP_187724649.1">
    <property type="nucleotide sequence ID" value="NZ_CP060783.1"/>
</dbReference>
<dbReference type="EMBL" id="CP060783">
    <property type="protein sequence ID" value="QNP49057.1"/>
    <property type="molecule type" value="Genomic_DNA"/>
</dbReference>
<protein>
    <submittedName>
        <fullName evidence="1">Sulfur carrier protein ThiS</fullName>
    </submittedName>
</protein>
<dbReference type="PANTHER" id="PTHR34472:SF1">
    <property type="entry name" value="SULFUR CARRIER PROTEIN THIS"/>
    <property type="match status" value="1"/>
</dbReference>
<reference evidence="1 2" key="1">
    <citation type="submission" date="2020-08" db="EMBL/GenBank/DDBJ databases">
        <title>Genome sequence of Diaphorobacter aerolatus KACC 16536T.</title>
        <authorList>
            <person name="Hyun D.-W."/>
            <person name="Bae J.-W."/>
        </authorList>
    </citation>
    <scope>NUCLEOTIDE SEQUENCE [LARGE SCALE GENOMIC DNA]</scope>
    <source>
        <strain evidence="1 2">KACC 16536</strain>
    </source>
</reference>
<dbReference type="CDD" id="cd00565">
    <property type="entry name" value="Ubl_ThiS"/>
    <property type="match status" value="1"/>
</dbReference>
<dbReference type="SUPFAM" id="SSF54285">
    <property type="entry name" value="MoaD/ThiS"/>
    <property type="match status" value="1"/>
</dbReference>
<dbReference type="Pfam" id="PF02597">
    <property type="entry name" value="ThiS"/>
    <property type="match status" value="1"/>
</dbReference>
<dbReference type="InterPro" id="IPR012675">
    <property type="entry name" value="Beta-grasp_dom_sf"/>
</dbReference>
<dbReference type="KEGG" id="daer:H9K75_02565"/>
<evidence type="ECO:0000313" key="1">
    <source>
        <dbReference type="EMBL" id="QNP49057.1"/>
    </source>
</evidence>
<sequence length="65" mass="6709">MNVTVNQNSVDLPDNASVADLVAQLQAKPPFAVAVNMQFVPKASYATHALAQGDSVELISPVTGG</sequence>
<dbReference type="PANTHER" id="PTHR34472">
    <property type="entry name" value="SULFUR CARRIER PROTEIN THIS"/>
    <property type="match status" value="1"/>
</dbReference>
<dbReference type="NCBIfam" id="TIGR01683">
    <property type="entry name" value="thiS"/>
    <property type="match status" value="1"/>
</dbReference>
<dbReference type="AlphaFoldDB" id="A0A7H0GL91"/>
<accession>A0A7H0GL91</accession>
<proteinExistence type="predicted"/>
<keyword evidence="2" id="KW-1185">Reference proteome</keyword>
<dbReference type="InterPro" id="IPR003749">
    <property type="entry name" value="ThiS/MoaD-like"/>
</dbReference>
<evidence type="ECO:0000313" key="2">
    <source>
        <dbReference type="Proteomes" id="UP000516028"/>
    </source>
</evidence>